<name>A0A6G7J6W0_9FLAO</name>
<sequence>MYLSEAHKKSSEAKQATIKKWQESPTDWIKMDKLAQEHFKEHGQKRSSNNGSGNSQKKLKDTFDYTSLTRKELDILYHQIIDKAIENYEYRLHVLFKWKINHEQFHYRAGASLATRIRREEQRMKKHDIIGVYFKKRWANMTPEEVEADRNWIRDQGDLRNPN</sequence>
<dbReference type="AlphaFoldDB" id="A0A6G7J6W0"/>
<gene>
    <name evidence="2" type="ORF">GVT53_18590</name>
</gene>
<evidence type="ECO:0000256" key="1">
    <source>
        <dbReference type="SAM" id="MobiDB-lite"/>
    </source>
</evidence>
<reference evidence="2 3" key="1">
    <citation type="submission" date="2020-02" db="EMBL/GenBank/DDBJ databases">
        <title>Complete genome of Muricauda sp. 501str8.</title>
        <authorList>
            <person name="Dong B."/>
            <person name="Zhu S."/>
            <person name="Yang J."/>
            <person name="Chen J."/>
        </authorList>
    </citation>
    <scope>NUCLEOTIDE SEQUENCE [LARGE SCALE GENOMIC DNA]</scope>
    <source>
        <strain evidence="2 3">501str8</strain>
    </source>
</reference>
<dbReference type="Proteomes" id="UP000502928">
    <property type="component" value="Chromosome"/>
</dbReference>
<keyword evidence="3" id="KW-1185">Reference proteome</keyword>
<dbReference type="RefSeq" id="WP_166249975.1">
    <property type="nucleotide sequence ID" value="NZ_CP049616.1"/>
</dbReference>
<proteinExistence type="predicted"/>
<evidence type="ECO:0000313" key="3">
    <source>
        <dbReference type="Proteomes" id="UP000502928"/>
    </source>
</evidence>
<feature type="region of interest" description="Disordered" evidence="1">
    <location>
        <begin position="1"/>
        <end position="20"/>
    </location>
</feature>
<feature type="region of interest" description="Disordered" evidence="1">
    <location>
        <begin position="39"/>
        <end position="59"/>
    </location>
</feature>
<accession>A0A6G7J6W0</accession>
<protein>
    <submittedName>
        <fullName evidence="2">Uncharacterized protein</fullName>
    </submittedName>
</protein>
<feature type="compositionally biased region" description="Low complexity" evidence="1">
    <location>
        <begin position="46"/>
        <end position="56"/>
    </location>
</feature>
<organism evidence="2 3">
    <name type="scientific">Flagellimonas oceani</name>
    <dbReference type="NCBI Taxonomy" id="2698672"/>
    <lineage>
        <taxon>Bacteria</taxon>
        <taxon>Pseudomonadati</taxon>
        <taxon>Bacteroidota</taxon>
        <taxon>Flavobacteriia</taxon>
        <taxon>Flavobacteriales</taxon>
        <taxon>Flavobacteriaceae</taxon>
        <taxon>Flagellimonas</taxon>
    </lineage>
</organism>
<feature type="compositionally biased region" description="Basic and acidic residues" evidence="1">
    <location>
        <begin position="1"/>
        <end position="12"/>
    </location>
</feature>
<dbReference type="KEGG" id="mut:GVT53_18590"/>
<evidence type="ECO:0000313" key="2">
    <source>
        <dbReference type="EMBL" id="QII46603.1"/>
    </source>
</evidence>
<dbReference type="EMBL" id="CP049616">
    <property type="protein sequence ID" value="QII46603.1"/>
    <property type="molecule type" value="Genomic_DNA"/>
</dbReference>